<accession>A0A7Y4NB95</accession>
<feature type="signal peptide" evidence="1">
    <location>
        <begin position="1"/>
        <end position="28"/>
    </location>
</feature>
<sequence>MFRSAKKTGQVVLAVAAGFVMSFGATQAFSSPEATPLMNDCQNRCEAACQEAGARTGICQYDGSCDCYY</sequence>
<organism evidence="2 3">
    <name type="scientific">Corallococcus exercitus</name>
    <dbReference type="NCBI Taxonomy" id="2316736"/>
    <lineage>
        <taxon>Bacteria</taxon>
        <taxon>Pseudomonadati</taxon>
        <taxon>Myxococcota</taxon>
        <taxon>Myxococcia</taxon>
        <taxon>Myxococcales</taxon>
        <taxon>Cystobacterineae</taxon>
        <taxon>Myxococcaceae</taxon>
        <taxon>Corallococcus</taxon>
    </lineage>
</organism>
<gene>
    <name evidence="2" type="ORF">HNS30_00480</name>
</gene>
<keyword evidence="1" id="KW-0732">Signal</keyword>
<evidence type="ECO:0000313" key="3">
    <source>
        <dbReference type="Proteomes" id="UP000528460"/>
    </source>
</evidence>
<dbReference type="Proteomes" id="UP000528460">
    <property type="component" value="Unassembled WGS sequence"/>
</dbReference>
<dbReference type="EMBL" id="JABFJW010000002">
    <property type="protein sequence ID" value="NOK07524.1"/>
    <property type="molecule type" value="Genomic_DNA"/>
</dbReference>
<proteinExistence type="predicted"/>
<feature type="chain" id="PRO_5030930918" description="Invertebrate defensins family profile domain-containing protein" evidence="1">
    <location>
        <begin position="29"/>
        <end position="69"/>
    </location>
</feature>
<dbReference type="AlphaFoldDB" id="A0A7Y4NB95"/>
<dbReference type="RefSeq" id="WP_171411773.1">
    <property type="nucleotide sequence ID" value="NZ_JABFJW010000002.1"/>
</dbReference>
<evidence type="ECO:0000256" key="1">
    <source>
        <dbReference type="SAM" id="SignalP"/>
    </source>
</evidence>
<evidence type="ECO:0008006" key="4">
    <source>
        <dbReference type="Google" id="ProtNLM"/>
    </source>
</evidence>
<comment type="caution">
    <text evidence="2">The sequence shown here is derived from an EMBL/GenBank/DDBJ whole genome shotgun (WGS) entry which is preliminary data.</text>
</comment>
<name>A0A7Y4NB95_9BACT</name>
<reference evidence="2 3" key="1">
    <citation type="submission" date="2020-05" db="EMBL/GenBank/DDBJ databases">
        <authorList>
            <person name="Whitworth D."/>
        </authorList>
    </citation>
    <scope>NUCLEOTIDE SEQUENCE [LARGE SCALE GENOMIC DNA]</scope>
    <source>
        <strain evidence="2 3">CA046A</strain>
    </source>
</reference>
<evidence type="ECO:0000313" key="2">
    <source>
        <dbReference type="EMBL" id="NOK07524.1"/>
    </source>
</evidence>
<protein>
    <recommendedName>
        <fullName evidence="4">Invertebrate defensins family profile domain-containing protein</fullName>
    </recommendedName>
</protein>